<dbReference type="PANTHER" id="PTHR33546:SF1">
    <property type="entry name" value="LARGE, MULTIFUNCTIONAL SECRETED PROTEIN"/>
    <property type="match status" value="1"/>
</dbReference>
<accession>A0A366HTP0</accession>
<evidence type="ECO:0000313" key="5">
    <source>
        <dbReference type="Proteomes" id="UP000253426"/>
    </source>
</evidence>
<dbReference type="Proteomes" id="UP000253426">
    <property type="component" value="Unassembled WGS sequence"/>
</dbReference>
<dbReference type="OrthoDB" id="176168at2"/>
<feature type="domain" description="3-keto-alpha-glucoside-1,2-lyase/3-keto-2-hydroxy-glucal hydratase" evidence="3">
    <location>
        <begin position="175"/>
        <end position="353"/>
    </location>
</feature>
<protein>
    <submittedName>
        <fullName evidence="4">Uncharacterized protein DUF1080</fullName>
    </submittedName>
</protein>
<dbReference type="InterPro" id="IPR010496">
    <property type="entry name" value="AL/BT2_dom"/>
</dbReference>
<dbReference type="PROSITE" id="PS51257">
    <property type="entry name" value="PROKAR_LIPOPROTEIN"/>
    <property type="match status" value="1"/>
</dbReference>
<dbReference type="AlphaFoldDB" id="A0A366HTP0"/>
<reference evidence="4 5" key="1">
    <citation type="submission" date="2018-06" db="EMBL/GenBank/DDBJ databases">
        <title>Genomic Encyclopedia of Type Strains, Phase IV (KMG-IV): sequencing the most valuable type-strain genomes for metagenomic binning, comparative biology and taxonomic classification.</title>
        <authorList>
            <person name="Goeker M."/>
        </authorList>
    </citation>
    <scope>NUCLEOTIDE SEQUENCE [LARGE SCALE GENOMIC DNA]</scope>
    <source>
        <strain evidence="4 5">DSM 25532</strain>
    </source>
</reference>
<name>A0A366HTP0_9BACT</name>
<evidence type="ECO:0000313" key="4">
    <source>
        <dbReference type="EMBL" id="RBP47651.1"/>
    </source>
</evidence>
<evidence type="ECO:0000259" key="3">
    <source>
        <dbReference type="Pfam" id="PF06439"/>
    </source>
</evidence>
<dbReference type="Pfam" id="PF06439">
    <property type="entry name" value="3keto-disac_hyd"/>
    <property type="match status" value="1"/>
</dbReference>
<sequence>MRFTSLFSLLVGATASCLLHAQTPVAEITTTGPVKVQPDAVAPVPNPTAPPKPKAYVDPGETDDDFIIQGEYVGKDKEGNRFGTQVIAMGEGKFEAVRYQGGLPGDGWDGDRKEITRVSGSREQGEMTVVFNGPKSRSEADGAKIFVTQMHKEPVMDLKRAYRESSTLNASPPDGAVVLFDGKGVNGFPKARVTPGGLLIEGCTSEEKFADCTIHLEFRLPYMPTARGQGRGNSGIYLQGRYEVQMLDSFGLEGKDNECGGIYKVAQPKVNMCFPPLSWQTYDIDFTAAKFDASGKKIANAKVSVKHNGVIIHENVEIPNTTGSAPIKDESAAPGPIFLQNHGNPVRYRNIWVVRK</sequence>
<dbReference type="EMBL" id="QNRR01000001">
    <property type="protein sequence ID" value="RBP47651.1"/>
    <property type="molecule type" value="Genomic_DNA"/>
</dbReference>
<organism evidence="4 5">
    <name type="scientific">Roseimicrobium gellanilyticum</name>
    <dbReference type="NCBI Taxonomy" id="748857"/>
    <lineage>
        <taxon>Bacteria</taxon>
        <taxon>Pseudomonadati</taxon>
        <taxon>Verrucomicrobiota</taxon>
        <taxon>Verrucomicrobiia</taxon>
        <taxon>Verrucomicrobiales</taxon>
        <taxon>Verrucomicrobiaceae</taxon>
        <taxon>Roseimicrobium</taxon>
    </lineage>
</organism>
<dbReference type="RefSeq" id="WP_113956568.1">
    <property type="nucleotide sequence ID" value="NZ_QNRR01000001.1"/>
</dbReference>
<gene>
    <name evidence="4" type="ORF">DES53_101448</name>
</gene>
<dbReference type="PANTHER" id="PTHR33546">
    <property type="entry name" value="LARGE, MULTIFUNCTIONAL SECRETED PROTEIN-RELATED"/>
    <property type="match status" value="1"/>
</dbReference>
<keyword evidence="2" id="KW-0732">Signal</keyword>
<dbReference type="Gene3D" id="2.60.120.560">
    <property type="entry name" value="Exo-inulinase, domain 1"/>
    <property type="match status" value="1"/>
</dbReference>
<proteinExistence type="predicted"/>
<feature type="chain" id="PRO_5016721614" evidence="2">
    <location>
        <begin position="22"/>
        <end position="356"/>
    </location>
</feature>
<feature type="region of interest" description="Disordered" evidence="1">
    <location>
        <begin position="37"/>
        <end position="60"/>
    </location>
</feature>
<feature type="compositionally biased region" description="Pro residues" evidence="1">
    <location>
        <begin position="44"/>
        <end position="53"/>
    </location>
</feature>
<dbReference type="GO" id="GO:0016787">
    <property type="term" value="F:hydrolase activity"/>
    <property type="evidence" value="ECO:0007669"/>
    <property type="project" value="InterPro"/>
</dbReference>
<evidence type="ECO:0000256" key="1">
    <source>
        <dbReference type="SAM" id="MobiDB-lite"/>
    </source>
</evidence>
<evidence type="ECO:0000256" key="2">
    <source>
        <dbReference type="SAM" id="SignalP"/>
    </source>
</evidence>
<comment type="caution">
    <text evidence="4">The sequence shown here is derived from an EMBL/GenBank/DDBJ whole genome shotgun (WGS) entry which is preliminary data.</text>
</comment>
<keyword evidence="5" id="KW-1185">Reference proteome</keyword>
<feature type="signal peptide" evidence="2">
    <location>
        <begin position="1"/>
        <end position="21"/>
    </location>
</feature>